<reference evidence="9" key="1">
    <citation type="journal article" date="2019" name="Int. J. Syst. Evol. Microbiol.">
        <title>The Global Catalogue of Microorganisms (GCM) 10K type strain sequencing project: providing services to taxonomists for standard genome sequencing and annotation.</title>
        <authorList>
            <consortium name="The Broad Institute Genomics Platform"/>
            <consortium name="The Broad Institute Genome Sequencing Center for Infectious Disease"/>
            <person name="Wu L."/>
            <person name="Ma J."/>
        </authorList>
    </citation>
    <scope>NUCLEOTIDE SEQUENCE [LARGE SCALE GENOMIC DNA]</scope>
    <source>
        <strain evidence="9">JCM 17975</strain>
    </source>
</reference>
<accession>A0ABP8WDW3</accession>
<feature type="transmembrane region" description="Helical" evidence="6">
    <location>
        <begin position="80"/>
        <end position="98"/>
    </location>
</feature>
<feature type="transmembrane region" description="Helical" evidence="6">
    <location>
        <begin position="104"/>
        <end position="126"/>
    </location>
</feature>
<feature type="transmembrane region" description="Helical" evidence="6">
    <location>
        <begin position="12"/>
        <end position="34"/>
    </location>
</feature>
<feature type="transmembrane region" description="Helical" evidence="6">
    <location>
        <begin position="376"/>
        <end position="395"/>
    </location>
</feature>
<evidence type="ECO:0000256" key="6">
    <source>
        <dbReference type="SAM" id="Phobius"/>
    </source>
</evidence>
<keyword evidence="5 6" id="KW-0472">Membrane</keyword>
<evidence type="ECO:0000256" key="4">
    <source>
        <dbReference type="ARBA" id="ARBA00022989"/>
    </source>
</evidence>
<dbReference type="InterPro" id="IPR020846">
    <property type="entry name" value="MFS_dom"/>
</dbReference>
<dbReference type="CDD" id="cd17355">
    <property type="entry name" value="MFS_YcxA_like"/>
    <property type="match status" value="1"/>
</dbReference>
<evidence type="ECO:0000256" key="3">
    <source>
        <dbReference type="ARBA" id="ARBA00022692"/>
    </source>
</evidence>
<evidence type="ECO:0000313" key="8">
    <source>
        <dbReference type="EMBL" id="GAA4687780.1"/>
    </source>
</evidence>
<dbReference type="Proteomes" id="UP001500843">
    <property type="component" value="Unassembled WGS sequence"/>
</dbReference>
<dbReference type="EMBL" id="BAABHM010000002">
    <property type="protein sequence ID" value="GAA4687780.1"/>
    <property type="molecule type" value="Genomic_DNA"/>
</dbReference>
<dbReference type="InterPro" id="IPR052983">
    <property type="entry name" value="MFS_Riboflavin_Transporter"/>
</dbReference>
<dbReference type="Gene3D" id="1.20.1250.20">
    <property type="entry name" value="MFS general substrate transporter like domains"/>
    <property type="match status" value="1"/>
</dbReference>
<dbReference type="PANTHER" id="PTHR43385:SF1">
    <property type="entry name" value="RIBOFLAVIN TRANSPORTER RIBJ"/>
    <property type="match status" value="1"/>
</dbReference>
<feature type="transmembrane region" description="Helical" evidence="6">
    <location>
        <begin position="310"/>
        <end position="332"/>
    </location>
</feature>
<protein>
    <submittedName>
        <fullName evidence="8">MFS transporter</fullName>
    </submittedName>
</protein>
<dbReference type="InterPro" id="IPR036259">
    <property type="entry name" value="MFS_trans_sf"/>
</dbReference>
<keyword evidence="9" id="KW-1185">Reference proteome</keyword>
<feature type="transmembrane region" description="Helical" evidence="6">
    <location>
        <begin position="286"/>
        <end position="304"/>
    </location>
</feature>
<sequence>MVAEPGLSPAGLRRVLVTLCVTEITSWGILYYAFPVLAVEITRTTGWSGASVIAGFSVGQLVAALAGIPIGRWLDRIGPRWLMTGGSLLAVPSVVLVATAQDLAWFITAWALMGLAMGATLYPPAFAALTRWYGPRRVFALTVLTLAAGLASTVFAPLTALLAAHLDWRQTYLVLAAILGVITIPGHLWGLRGTWPDPEPHDHAQPAEHRNPGQVARSRAFVLLVVTFGLAAFTAYAVIINLVPLLTERGLTPGLAAVALGLGGAGQVLGRLGYTTLVRHTSVRTRTAVVVGAVALTTAVLGLVTSTPVLIAASVIAGMARGVFTLLQATAVTDRWGAVHYGRLTGLMSAPLAITMSLAPWAGAAIAAGFGGYSSTFVLLAVVGGAAAFLALATTPATRPAPSRKDTDHD</sequence>
<evidence type="ECO:0000313" key="9">
    <source>
        <dbReference type="Proteomes" id="UP001500843"/>
    </source>
</evidence>
<feature type="transmembrane region" description="Helical" evidence="6">
    <location>
        <begin position="344"/>
        <end position="370"/>
    </location>
</feature>
<keyword evidence="2" id="KW-0813">Transport</keyword>
<dbReference type="Pfam" id="PF07690">
    <property type="entry name" value="MFS_1"/>
    <property type="match status" value="1"/>
</dbReference>
<comment type="caution">
    <text evidence="8">The sequence shown here is derived from an EMBL/GenBank/DDBJ whole genome shotgun (WGS) entry which is preliminary data.</text>
</comment>
<dbReference type="PROSITE" id="PS50850">
    <property type="entry name" value="MFS"/>
    <property type="match status" value="1"/>
</dbReference>
<organism evidence="8 9">
    <name type="scientific">Promicromonospora umidemergens</name>
    <dbReference type="NCBI Taxonomy" id="629679"/>
    <lineage>
        <taxon>Bacteria</taxon>
        <taxon>Bacillati</taxon>
        <taxon>Actinomycetota</taxon>
        <taxon>Actinomycetes</taxon>
        <taxon>Micrococcales</taxon>
        <taxon>Promicromonosporaceae</taxon>
        <taxon>Promicromonospora</taxon>
    </lineage>
</organism>
<keyword evidence="4 6" id="KW-1133">Transmembrane helix</keyword>
<gene>
    <name evidence="8" type="ORF">GCM10023198_02670</name>
</gene>
<feature type="transmembrane region" description="Helical" evidence="6">
    <location>
        <begin position="138"/>
        <end position="166"/>
    </location>
</feature>
<dbReference type="PANTHER" id="PTHR43385">
    <property type="entry name" value="RIBOFLAVIN TRANSPORTER RIBJ"/>
    <property type="match status" value="1"/>
</dbReference>
<proteinExistence type="predicted"/>
<evidence type="ECO:0000256" key="1">
    <source>
        <dbReference type="ARBA" id="ARBA00004651"/>
    </source>
</evidence>
<comment type="subcellular location">
    <subcellularLocation>
        <location evidence="1">Cell membrane</location>
        <topology evidence="1">Multi-pass membrane protein</topology>
    </subcellularLocation>
</comment>
<feature type="transmembrane region" description="Helical" evidence="6">
    <location>
        <begin position="46"/>
        <end position="68"/>
    </location>
</feature>
<evidence type="ECO:0000256" key="5">
    <source>
        <dbReference type="ARBA" id="ARBA00023136"/>
    </source>
</evidence>
<evidence type="ECO:0000256" key="2">
    <source>
        <dbReference type="ARBA" id="ARBA00022448"/>
    </source>
</evidence>
<name>A0ABP8WDW3_9MICO</name>
<feature type="transmembrane region" description="Helical" evidence="6">
    <location>
        <begin position="220"/>
        <end position="243"/>
    </location>
</feature>
<feature type="domain" description="Major facilitator superfamily (MFS) profile" evidence="7">
    <location>
        <begin position="1"/>
        <end position="399"/>
    </location>
</feature>
<evidence type="ECO:0000259" key="7">
    <source>
        <dbReference type="PROSITE" id="PS50850"/>
    </source>
</evidence>
<feature type="transmembrane region" description="Helical" evidence="6">
    <location>
        <begin position="172"/>
        <end position="191"/>
    </location>
</feature>
<dbReference type="InterPro" id="IPR011701">
    <property type="entry name" value="MFS"/>
</dbReference>
<feature type="transmembrane region" description="Helical" evidence="6">
    <location>
        <begin position="255"/>
        <end position="274"/>
    </location>
</feature>
<dbReference type="SUPFAM" id="SSF103473">
    <property type="entry name" value="MFS general substrate transporter"/>
    <property type="match status" value="1"/>
</dbReference>
<keyword evidence="3 6" id="KW-0812">Transmembrane</keyword>